<dbReference type="AlphaFoldDB" id="A0AAD8KWZ9"/>
<gene>
    <name evidence="2" type="ORF">QVD17_12736</name>
</gene>
<evidence type="ECO:0000313" key="3">
    <source>
        <dbReference type="Proteomes" id="UP001229421"/>
    </source>
</evidence>
<keyword evidence="3" id="KW-1185">Reference proteome</keyword>
<evidence type="ECO:0008006" key="4">
    <source>
        <dbReference type="Google" id="ProtNLM"/>
    </source>
</evidence>
<keyword evidence="1" id="KW-1133">Transmembrane helix</keyword>
<accession>A0AAD8KWZ9</accession>
<protein>
    <recommendedName>
        <fullName evidence="4">Transmembrane protein</fullName>
    </recommendedName>
</protein>
<keyword evidence="1" id="KW-0812">Transmembrane</keyword>
<dbReference type="EMBL" id="JAUHHV010000003">
    <property type="protein sequence ID" value="KAK1430179.1"/>
    <property type="molecule type" value="Genomic_DNA"/>
</dbReference>
<comment type="caution">
    <text evidence="2">The sequence shown here is derived from an EMBL/GenBank/DDBJ whole genome shotgun (WGS) entry which is preliminary data.</text>
</comment>
<name>A0AAD8KWZ9_TARER</name>
<sequence length="158" mass="17263">MIICSLSSFLPVVFNVCLFIVFDWYFVRLHIVSWFFWWTVISGLVVCFLVQRFAFVCNGGMPPKRKRVCKSGVNLEAGSSSSAQVSLRTAMLCCGSRVVDGLVSAGIAEVVDNADNLLSPNYFDLGSCTETVVHEGQNSEGNLISAVDKPTPEKSKAI</sequence>
<proteinExistence type="predicted"/>
<evidence type="ECO:0000256" key="1">
    <source>
        <dbReference type="SAM" id="Phobius"/>
    </source>
</evidence>
<evidence type="ECO:0000313" key="2">
    <source>
        <dbReference type="EMBL" id="KAK1430179.1"/>
    </source>
</evidence>
<organism evidence="2 3">
    <name type="scientific">Tagetes erecta</name>
    <name type="common">African marigold</name>
    <dbReference type="NCBI Taxonomy" id="13708"/>
    <lineage>
        <taxon>Eukaryota</taxon>
        <taxon>Viridiplantae</taxon>
        <taxon>Streptophyta</taxon>
        <taxon>Embryophyta</taxon>
        <taxon>Tracheophyta</taxon>
        <taxon>Spermatophyta</taxon>
        <taxon>Magnoliopsida</taxon>
        <taxon>eudicotyledons</taxon>
        <taxon>Gunneridae</taxon>
        <taxon>Pentapetalae</taxon>
        <taxon>asterids</taxon>
        <taxon>campanulids</taxon>
        <taxon>Asterales</taxon>
        <taxon>Asteraceae</taxon>
        <taxon>Asteroideae</taxon>
        <taxon>Heliantheae alliance</taxon>
        <taxon>Tageteae</taxon>
        <taxon>Tagetes</taxon>
    </lineage>
</organism>
<feature type="transmembrane region" description="Helical" evidence="1">
    <location>
        <begin position="35"/>
        <end position="57"/>
    </location>
</feature>
<reference evidence="2" key="1">
    <citation type="journal article" date="2023" name="bioRxiv">
        <title>Improved chromosome-level genome assembly for marigold (Tagetes erecta).</title>
        <authorList>
            <person name="Jiang F."/>
            <person name="Yuan L."/>
            <person name="Wang S."/>
            <person name="Wang H."/>
            <person name="Xu D."/>
            <person name="Wang A."/>
            <person name="Fan W."/>
        </authorList>
    </citation>
    <scope>NUCLEOTIDE SEQUENCE</scope>
    <source>
        <strain evidence="2">WSJ</strain>
        <tissue evidence="2">Leaf</tissue>
    </source>
</reference>
<keyword evidence="1" id="KW-0472">Membrane</keyword>
<dbReference type="Proteomes" id="UP001229421">
    <property type="component" value="Unassembled WGS sequence"/>
</dbReference>